<feature type="compositionally biased region" description="Pro residues" evidence="1">
    <location>
        <begin position="7"/>
        <end position="18"/>
    </location>
</feature>
<organism evidence="2 3">
    <name type="scientific">Dorcoceras hygrometricum</name>
    <dbReference type="NCBI Taxonomy" id="472368"/>
    <lineage>
        <taxon>Eukaryota</taxon>
        <taxon>Viridiplantae</taxon>
        <taxon>Streptophyta</taxon>
        <taxon>Embryophyta</taxon>
        <taxon>Tracheophyta</taxon>
        <taxon>Spermatophyta</taxon>
        <taxon>Magnoliopsida</taxon>
        <taxon>eudicotyledons</taxon>
        <taxon>Gunneridae</taxon>
        <taxon>Pentapetalae</taxon>
        <taxon>asterids</taxon>
        <taxon>lamiids</taxon>
        <taxon>Lamiales</taxon>
        <taxon>Gesneriaceae</taxon>
        <taxon>Didymocarpoideae</taxon>
        <taxon>Trichosporeae</taxon>
        <taxon>Loxocarpinae</taxon>
        <taxon>Dorcoceras</taxon>
    </lineage>
</organism>
<protein>
    <submittedName>
        <fullName evidence="2">Uncharacterized protein</fullName>
    </submittedName>
</protein>
<accession>A0A2Z7BZ08</accession>
<reference evidence="2 3" key="1">
    <citation type="journal article" date="2015" name="Proc. Natl. Acad. Sci. U.S.A.">
        <title>The resurrection genome of Boea hygrometrica: A blueprint for survival of dehydration.</title>
        <authorList>
            <person name="Xiao L."/>
            <person name="Yang G."/>
            <person name="Zhang L."/>
            <person name="Yang X."/>
            <person name="Zhao S."/>
            <person name="Ji Z."/>
            <person name="Zhou Q."/>
            <person name="Hu M."/>
            <person name="Wang Y."/>
            <person name="Chen M."/>
            <person name="Xu Y."/>
            <person name="Jin H."/>
            <person name="Xiao X."/>
            <person name="Hu G."/>
            <person name="Bao F."/>
            <person name="Hu Y."/>
            <person name="Wan P."/>
            <person name="Li L."/>
            <person name="Deng X."/>
            <person name="Kuang T."/>
            <person name="Xiang C."/>
            <person name="Zhu J.K."/>
            <person name="Oliver M.J."/>
            <person name="He Y."/>
        </authorList>
    </citation>
    <scope>NUCLEOTIDE SEQUENCE [LARGE SCALE GENOMIC DNA]</scope>
    <source>
        <strain evidence="3">cv. XS01</strain>
    </source>
</reference>
<proteinExistence type="predicted"/>
<dbReference type="AlphaFoldDB" id="A0A2Z7BZ08"/>
<feature type="region of interest" description="Disordered" evidence="1">
    <location>
        <begin position="130"/>
        <end position="178"/>
    </location>
</feature>
<keyword evidence="3" id="KW-1185">Reference proteome</keyword>
<feature type="region of interest" description="Disordered" evidence="1">
    <location>
        <begin position="1"/>
        <end position="30"/>
    </location>
</feature>
<evidence type="ECO:0000256" key="1">
    <source>
        <dbReference type="SAM" id="MobiDB-lite"/>
    </source>
</evidence>
<evidence type="ECO:0000313" key="3">
    <source>
        <dbReference type="Proteomes" id="UP000250235"/>
    </source>
</evidence>
<name>A0A2Z7BZ08_9LAMI</name>
<feature type="compositionally biased region" description="Low complexity" evidence="1">
    <location>
        <begin position="21"/>
        <end position="30"/>
    </location>
</feature>
<dbReference type="Proteomes" id="UP000250235">
    <property type="component" value="Unassembled WGS sequence"/>
</dbReference>
<gene>
    <name evidence="2" type="ORF">F511_29939</name>
</gene>
<evidence type="ECO:0000313" key="2">
    <source>
        <dbReference type="EMBL" id="KZV39811.1"/>
    </source>
</evidence>
<sequence>MLRPPLAGSPPPGPPPGPGGSNLTGLGLSHGPYWTHEAQSIHNKQAYNPCSILSCKQAHIHTSSLLSYNYNKADCHNDVDPQPAQRQHNNCSKIETQKSNSRELHSTSAILPHQTPQKALTSLKAGSEITPTSYERNPTLMPTDYTREMSSHTSTASSKRSKTISKRSVSARGVQRYHSRLRRSCLPPEIEEDKVR</sequence>
<dbReference type="EMBL" id="KV000884">
    <property type="protein sequence ID" value="KZV39811.1"/>
    <property type="molecule type" value="Genomic_DNA"/>
</dbReference>